<evidence type="ECO:0000256" key="3">
    <source>
        <dbReference type="ARBA" id="ARBA00022989"/>
    </source>
</evidence>
<keyword evidence="9" id="KW-1185">Reference proteome</keyword>
<dbReference type="PANTHER" id="PTHR12911:SF8">
    <property type="entry name" value="KLAROID PROTEIN-RELATED"/>
    <property type="match status" value="1"/>
</dbReference>
<dbReference type="GO" id="GO:0043495">
    <property type="term" value="F:protein-membrane adaptor activity"/>
    <property type="evidence" value="ECO:0007669"/>
    <property type="project" value="TreeGrafter"/>
</dbReference>
<evidence type="ECO:0000313" key="8">
    <source>
        <dbReference type="EMBL" id="KAG8391065.1"/>
    </source>
</evidence>
<organism evidence="8 9">
    <name type="scientific">Buddleja alternifolia</name>
    <dbReference type="NCBI Taxonomy" id="168488"/>
    <lineage>
        <taxon>Eukaryota</taxon>
        <taxon>Viridiplantae</taxon>
        <taxon>Streptophyta</taxon>
        <taxon>Embryophyta</taxon>
        <taxon>Tracheophyta</taxon>
        <taxon>Spermatophyta</taxon>
        <taxon>Magnoliopsida</taxon>
        <taxon>eudicotyledons</taxon>
        <taxon>Gunneridae</taxon>
        <taxon>Pentapetalae</taxon>
        <taxon>asterids</taxon>
        <taxon>lamiids</taxon>
        <taxon>Lamiales</taxon>
        <taxon>Scrophulariaceae</taxon>
        <taxon>Buddlejeae</taxon>
        <taxon>Buddleja</taxon>
    </lineage>
</organism>
<dbReference type="InterPro" id="IPR012919">
    <property type="entry name" value="SUN_dom"/>
</dbReference>
<keyword evidence="4 6" id="KW-0472">Membrane</keyword>
<dbReference type="GO" id="GO:0005635">
    <property type="term" value="C:nuclear envelope"/>
    <property type="evidence" value="ECO:0007669"/>
    <property type="project" value="UniProtKB-ARBA"/>
</dbReference>
<dbReference type="AlphaFoldDB" id="A0AAV6YI27"/>
<evidence type="ECO:0000256" key="6">
    <source>
        <dbReference type="SAM" id="Phobius"/>
    </source>
</evidence>
<feature type="compositionally biased region" description="Polar residues" evidence="5">
    <location>
        <begin position="1"/>
        <end position="15"/>
    </location>
</feature>
<feature type="region of interest" description="Disordered" evidence="5">
    <location>
        <begin position="1"/>
        <end position="38"/>
    </location>
</feature>
<evidence type="ECO:0000313" key="9">
    <source>
        <dbReference type="Proteomes" id="UP000826271"/>
    </source>
</evidence>
<evidence type="ECO:0000259" key="7">
    <source>
        <dbReference type="PROSITE" id="PS51469"/>
    </source>
</evidence>
<feature type="domain" description="SUN" evidence="7">
    <location>
        <begin position="250"/>
        <end position="429"/>
    </location>
</feature>
<reference evidence="8" key="1">
    <citation type="submission" date="2019-10" db="EMBL/GenBank/DDBJ databases">
        <authorList>
            <person name="Zhang R."/>
            <person name="Pan Y."/>
            <person name="Wang J."/>
            <person name="Ma R."/>
            <person name="Yu S."/>
        </authorList>
    </citation>
    <scope>NUCLEOTIDE SEQUENCE</scope>
    <source>
        <strain evidence="8">LA-IB0</strain>
        <tissue evidence="8">Leaf</tissue>
    </source>
</reference>
<feature type="transmembrane region" description="Helical" evidence="6">
    <location>
        <begin position="74"/>
        <end position="96"/>
    </location>
</feature>
<evidence type="ECO:0000256" key="1">
    <source>
        <dbReference type="ARBA" id="ARBA00004370"/>
    </source>
</evidence>
<comment type="caution">
    <text evidence="8">The sequence shown here is derived from an EMBL/GenBank/DDBJ whole genome shotgun (WGS) entry which is preliminary data.</text>
</comment>
<dbReference type="GO" id="GO:0016020">
    <property type="term" value="C:membrane"/>
    <property type="evidence" value="ECO:0007669"/>
    <property type="project" value="UniProtKB-SubCell"/>
</dbReference>
<sequence length="429" mass="47211">MSASTASITANQGLTTRRRAVKRNLPTDGSDFAGDAKLKTGDDTAAAILRDARKTPSQSQSKKSGPSRKPTKPIWLTVITILTKNLPLLLVLLGFLQMIRLLVLNSGRNVEDFSVISGDFEGKFFEVEKFVKTTMKAMQVQVNAIDRKLEDGLSSARKEFDEKMEKKGDEMDLKLKAFDVRSDVFKKFMDEFRTKDLLSKEEFGEFFEEFKKKARKNGVSDGVDITLDEIKDYARAIVEKEIERHAADGLGMADFALASGGGRVLSHSEPYGVGKMGGSVNWLTNCNRVSAKAEKIIRPSFGEPGQCFPLKGASGFLEIRLRTAIIPVAVTLEHSVAYDRSSAPKHCRVSGWMQRQGSTDTEVGTRKMFVLSEFTYDLEKSNAQTFKVDSAVSGPVDAISSSISIGSSDTVFRLSSCVTTIAHGVKRML</sequence>
<dbReference type="PANTHER" id="PTHR12911">
    <property type="entry name" value="SAD1/UNC-84-LIKE PROTEIN-RELATED"/>
    <property type="match status" value="1"/>
</dbReference>
<evidence type="ECO:0000256" key="5">
    <source>
        <dbReference type="SAM" id="MobiDB-lite"/>
    </source>
</evidence>
<keyword evidence="2 6" id="KW-0812">Transmembrane</keyword>
<dbReference type="InterPro" id="IPR045119">
    <property type="entry name" value="SUN1-5"/>
</dbReference>
<feature type="region of interest" description="Disordered" evidence="5">
    <location>
        <begin position="50"/>
        <end position="70"/>
    </location>
</feature>
<accession>A0AAV6YI27</accession>
<gene>
    <name evidence="8" type="ORF">BUALT_Bualt01G0149100</name>
</gene>
<dbReference type="PROSITE" id="PS51469">
    <property type="entry name" value="SUN"/>
    <property type="match status" value="1"/>
</dbReference>
<evidence type="ECO:0000256" key="2">
    <source>
        <dbReference type="ARBA" id="ARBA00022692"/>
    </source>
</evidence>
<dbReference type="EMBL" id="WHWC01000001">
    <property type="protein sequence ID" value="KAG8391065.1"/>
    <property type="molecule type" value="Genomic_DNA"/>
</dbReference>
<evidence type="ECO:0000256" key="4">
    <source>
        <dbReference type="ARBA" id="ARBA00023136"/>
    </source>
</evidence>
<comment type="subcellular location">
    <subcellularLocation>
        <location evidence="1">Membrane</location>
    </subcellularLocation>
</comment>
<name>A0AAV6YI27_9LAMI</name>
<dbReference type="Pfam" id="PF07738">
    <property type="entry name" value="Sad1_UNC"/>
    <property type="match status" value="1"/>
</dbReference>
<dbReference type="Proteomes" id="UP000826271">
    <property type="component" value="Unassembled WGS sequence"/>
</dbReference>
<proteinExistence type="predicted"/>
<protein>
    <recommendedName>
        <fullName evidence="7">SUN domain-containing protein</fullName>
    </recommendedName>
</protein>
<dbReference type="Gene3D" id="2.60.120.260">
    <property type="entry name" value="Galactose-binding domain-like"/>
    <property type="match status" value="1"/>
</dbReference>
<keyword evidence="3 6" id="KW-1133">Transmembrane helix</keyword>